<comment type="caution">
    <text evidence="3">The sequence shown here is derived from an EMBL/GenBank/DDBJ whole genome shotgun (WGS) entry which is preliminary data.</text>
</comment>
<evidence type="ECO:0000259" key="1">
    <source>
        <dbReference type="Pfam" id="PF13840"/>
    </source>
</evidence>
<dbReference type="Pfam" id="PF21631">
    <property type="entry name" value="A9CJY8-like_N"/>
    <property type="match status" value="1"/>
</dbReference>
<dbReference type="Pfam" id="PF13840">
    <property type="entry name" value="ACT_7"/>
    <property type="match status" value="1"/>
</dbReference>
<dbReference type="PANTHER" id="PTHR31131:SF6">
    <property type="entry name" value="CASTOR ACT DOMAIN-CONTAINING PROTEIN"/>
    <property type="match status" value="1"/>
</dbReference>
<evidence type="ECO:0000313" key="4">
    <source>
        <dbReference type="Proteomes" id="UP000230097"/>
    </source>
</evidence>
<protein>
    <submittedName>
        <fullName evidence="3">ACT domain-containing protein</fullName>
    </submittedName>
</protein>
<dbReference type="InterPro" id="IPR027795">
    <property type="entry name" value="CASTOR_ACT_dom"/>
</dbReference>
<organism evidence="3 4">
    <name type="scientific">Candidatus Nealsonbacteria bacterium CG_4_9_14_0_8_um_filter_36_17</name>
    <dbReference type="NCBI Taxonomy" id="1974693"/>
    <lineage>
        <taxon>Bacteria</taxon>
        <taxon>Candidatus Nealsoniibacteriota</taxon>
    </lineage>
</organism>
<dbReference type="InterPro" id="IPR051719">
    <property type="entry name" value="CASTOR_mTORC1"/>
</dbReference>
<feature type="domain" description="A9CJY8-like N-terminal" evidence="2">
    <location>
        <begin position="19"/>
        <end position="61"/>
    </location>
</feature>
<dbReference type="Proteomes" id="UP000230097">
    <property type="component" value="Unassembled WGS sequence"/>
</dbReference>
<evidence type="ECO:0000313" key="3">
    <source>
        <dbReference type="EMBL" id="PJB98321.1"/>
    </source>
</evidence>
<dbReference type="PANTHER" id="PTHR31131">
    <property type="entry name" value="CHROMOSOME 1, WHOLE GENOME SHOTGUN SEQUENCE"/>
    <property type="match status" value="1"/>
</dbReference>
<reference evidence="4" key="1">
    <citation type="submission" date="2017-09" db="EMBL/GenBank/DDBJ databases">
        <title>Depth-based differentiation of microbial function through sediment-hosted aquifers and enrichment of novel symbionts in the deep terrestrial subsurface.</title>
        <authorList>
            <person name="Probst A.J."/>
            <person name="Ladd B."/>
            <person name="Jarett J.K."/>
            <person name="Geller-Mcgrath D.E."/>
            <person name="Sieber C.M.K."/>
            <person name="Emerson J.B."/>
            <person name="Anantharaman K."/>
            <person name="Thomas B.C."/>
            <person name="Malmstrom R."/>
            <person name="Stieglmeier M."/>
            <person name="Klingl A."/>
            <person name="Woyke T."/>
            <person name="Ryan C.M."/>
            <person name="Banfield J.F."/>
        </authorList>
    </citation>
    <scope>NUCLEOTIDE SEQUENCE [LARGE SCALE GENOMIC DNA]</scope>
</reference>
<gene>
    <name evidence="3" type="ORF">CO078_02185</name>
</gene>
<accession>A0A2M8DKZ3</accession>
<name>A0A2M8DKZ3_9BACT</name>
<dbReference type="AlphaFoldDB" id="A0A2M8DKZ3"/>
<dbReference type="EMBL" id="PFTC01000052">
    <property type="protein sequence ID" value="PJB98321.1"/>
    <property type="molecule type" value="Genomic_DNA"/>
</dbReference>
<dbReference type="InterPro" id="IPR045865">
    <property type="entry name" value="ACT-like_dom_sf"/>
</dbReference>
<dbReference type="InterPro" id="IPR016540">
    <property type="entry name" value="UCP008459"/>
</dbReference>
<evidence type="ECO:0000259" key="2">
    <source>
        <dbReference type="Pfam" id="PF21631"/>
    </source>
</evidence>
<feature type="domain" description="CASTOR ACT" evidence="1">
    <location>
        <begin position="66"/>
        <end position="126"/>
    </location>
</feature>
<sequence length="134" mass="15007">MTKKISNGVKLTLSILPEKIGICHFAKNSPIPRWALEENRFISITRTKDELSIICPEDKIPGGVLVERGWRAFQLHTSLDFTATGIVSGLSTPLAKAKISIFCISTYETNYILVEEKNLKKAKKILGKFCNIKK</sequence>
<proteinExistence type="predicted"/>
<dbReference type="InterPro" id="IPR049447">
    <property type="entry name" value="A9CJY8-like_N"/>
</dbReference>
<dbReference type="SUPFAM" id="SSF55021">
    <property type="entry name" value="ACT-like"/>
    <property type="match status" value="2"/>
</dbReference>
<dbReference type="PIRSF" id="PIRSF008459">
    <property type="entry name" value="UCP008459"/>
    <property type="match status" value="1"/>
</dbReference>
<dbReference type="Gene3D" id="3.30.2130.10">
    <property type="entry name" value="VC0802-like"/>
    <property type="match status" value="1"/>
</dbReference>